<proteinExistence type="predicted"/>
<dbReference type="EMBL" id="KV442038">
    <property type="protein sequence ID" value="OAQ29901.1"/>
    <property type="molecule type" value="Genomic_DNA"/>
</dbReference>
<feature type="transmembrane region" description="Helical" evidence="1">
    <location>
        <begin position="376"/>
        <end position="396"/>
    </location>
</feature>
<keyword evidence="1" id="KW-0812">Transmembrane</keyword>
<dbReference type="AlphaFoldDB" id="A0A197JZN0"/>
<reference evidence="2 3" key="1">
    <citation type="submission" date="2016-05" db="EMBL/GenBank/DDBJ databases">
        <title>Genome sequencing reveals origins of a unique bacterial endosymbiosis in the earliest lineages of terrestrial Fungi.</title>
        <authorList>
            <consortium name="DOE Joint Genome Institute"/>
            <person name="Uehling J."/>
            <person name="Gryganskyi A."/>
            <person name="Hameed K."/>
            <person name="Tschaplinski T."/>
            <person name="Misztal P."/>
            <person name="Wu S."/>
            <person name="Desiro A."/>
            <person name="Vande Pol N."/>
            <person name="Du Z.-Y."/>
            <person name="Zienkiewicz A."/>
            <person name="Zienkiewicz K."/>
            <person name="Morin E."/>
            <person name="Tisserant E."/>
            <person name="Splivallo R."/>
            <person name="Hainaut M."/>
            <person name="Henrissat B."/>
            <person name="Ohm R."/>
            <person name="Kuo A."/>
            <person name="Yan J."/>
            <person name="Lipzen A."/>
            <person name="Nolan M."/>
            <person name="Labutti K."/>
            <person name="Barry K."/>
            <person name="Goldstein A."/>
            <person name="Labbe J."/>
            <person name="Schadt C."/>
            <person name="Tuskan G."/>
            <person name="Grigoriev I."/>
            <person name="Martin F."/>
            <person name="Vilgalys R."/>
            <person name="Bonito G."/>
        </authorList>
    </citation>
    <scope>NUCLEOTIDE SEQUENCE [LARGE SCALE GENOMIC DNA]</scope>
    <source>
        <strain evidence="2 3">AG-77</strain>
    </source>
</reference>
<organism evidence="2 3">
    <name type="scientific">Linnemannia elongata AG-77</name>
    <dbReference type="NCBI Taxonomy" id="1314771"/>
    <lineage>
        <taxon>Eukaryota</taxon>
        <taxon>Fungi</taxon>
        <taxon>Fungi incertae sedis</taxon>
        <taxon>Mucoromycota</taxon>
        <taxon>Mortierellomycotina</taxon>
        <taxon>Mortierellomycetes</taxon>
        <taxon>Mortierellales</taxon>
        <taxon>Mortierellaceae</taxon>
        <taxon>Linnemannia</taxon>
    </lineage>
</organism>
<keyword evidence="1" id="KW-1133">Transmembrane helix</keyword>
<dbReference type="OrthoDB" id="2424643at2759"/>
<accession>A0A197JZN0</accession>
<dbReference type="Proteomes" id="UP000078512">
    <property type="component" value="Unassembled WGS sequence"/>
</dbReference>
<sequence>MTTPFCVASNGNTLYALISSGYGDSEIVILARSNVAPSSLDALTWTAIASTYQKSLTTVSGNPTDPNVDCHVDNQGVFTFMSMFSKSPIGRPSGYQYNPTTKTWTNIATSPGYKWGDAGGKALFTVNGSSSTLMHIYKGAGLNSSNIAVYNPKTHIMAEGTKPWVTHDSVQLYAAANGAIYVTSYNISTGAVYLDIGTVSANGAPPVSTKVVPLNVGKCITYGNNVKTVLREGLYYLFCGDTDLVTFRFFTYDGIKQSASSPPIANARRSAQGFLPLGRAGKPATWAFMYDVFGPVSITLTGPKAGEWRDAKYKFNITGPIPKPKPASAKRFSPTGSEIDSGASTNIFSRAVGGGMENSGGIEADGLGSGGLSTGALAGIVGSAVVVFGVAVFAVWRRRKTQPKQV</sequence>
<evidence type="ECO:0000256" key="1">
    <source>
        <dbReference type="SAM" id="Phobius"/>
    </source>
</evidence>
<gene>
    <name evidence="2" type="ORF">K457DRAFT_1875474</name>
</gene>
<evidence type="ECO:0000313" key="3">
    <source>
        <dbReference type="Proteomes" id="UP000078512"/>
    </source>
</evidence>
<protein>
    <submittedName>
        <fullName evidence="2">Uncharacterized protein</fullName>
    </submittedName>
</protein>
<name>A0A197JZN0_9FUNG</name>
<keyword evidence="1" id="KW-0472">Membrane</keyword>
<evidence type="ECO:0000313" key="2">
    <source>
        <dbReference type="EMBL" id="OAQ29901.1"/>
    </source>
</evidence>
<keyword evidence="3" id="KW-1185">Reference proteome</keyword>